<dbReference type="STRING" id="35128.B8LDR6"/>
<dbReference type="eggNOG" id="ENOG502SD7V">
    <property type="taxonomic scope" value="Eukaryota"/>
</dbReference>
<sequence length="517" mass="53165">MPPKAPSQAGRFKPLKRPAKKPEASTAAEGGAASSANTSSSDRAGGGGRGQRPSRGDANDRGSGRGGRGDRSKSPGGRGRGARGGGRAGSGRGGRGGRFIAPTGAAFFTGACAKRSDTAGGFASVAAAGGGGDVNGDDPRTEVKIAAGQDGAIFIPGSSSASGAVGSRGSSGINKVSNSAAESMAAAARAKLGEGEEIVVAEMELEDGETADDGKKKSVLDGPSRSERFDGMPSLFDDENDVPMISDHATLADAFVYDSDSSEEERRVKRKQQQRGGGGGKNSNSGVAPTQLPFPVGVNQQPMYNCQEGMFDDEKKIEAEPIASSSTTQASSKLNDPPIQSPFLDVTYASEEMKQAENNSWFLMKFPTRLPHLDNNSMVSSTKSGKKAVKAEVDEDGLELVGSANVDTSMDIPTAATSVSSSATVGGALGYDDTLKDCAPGKYGKIVVYKSGRTELVVGGGDSGRPEVRMLIHEGLQCGFRQEAVSIDPEEATFVPMGDVGKALVVVPDVERAFAHS</sequence>
<dbReference type="AlphaFoldDB" id="B8LDR6"/>
<dbReference type="PaxDb" id="35128-Thaps11342"/>
<feature type="compositionally biased region" description="Basic and acidic residues" evidence="5">
    <location>
        <begin position="54"/>
        <end position="73"/>
    </location>
</feature>
<evidence type="ECO:0000256" key="5">
    <source>
        <dbReference type="SAM" id="MobiDB-lite"/>
    </source>
</evidence>
<feature type="region of interest" description="Disordered" evidence="5">
    <location>
        <begin position="204"/>
        <end position="241"/>
    </location>
</feature>
<evidence type="ECO:0000256" key="1">
    <source>
        <dbReference type="ARBA" id="ARBA00004123"/>
    </source>
</evidence>
<organism evidence="6 7">
    <name type="scientific">Thalassiosira pseudonana</name>
    <name type="common">Marine diatom</name>
    <name type="synonym">Cyclotella nana</name>
    <dbReference type="NCBI Taxonomy" id="35128"/>
    <lineage>
        <taxon>Eukaryota</taxon>
        <taxon>Sar</taxon>
        <taxon>Stramenopiles</taxon>
        <taxon>Ochrophyta</taxon>
        <taxon>Bacillariophyta</taxon>
        <taxon>Coscinodiscophyceae</taxon>
        <taxon>Thalassiosirophycidae</taxon>
        <taxon>Thalassiosirales</taxon>
        <taxon>Thalassiosiraceae</taxon>
        <taxon>Thalassiosira</taxon>
    </lineage>
</organism>
<reference evidence="6 7" key="1">
    <citation type="journal article" date="2004" name="Science">
        <title>The genome of the diatom Thalassiosira pseudonana: ecology, evolution, and metabolism.</title>
        <authorList>
            <person name="Armbrust E.V."/>
            <person name="Berges J.A."/>
            <person name="Bowler C."/>
            <person name="Green B.R."/>
            <person name="Martinez D."/>
            <person name="Putnam N.H."/>
            <person name="Zhou S."/>
            <person name="Allen A.E."/>
            <person name="Apt K.E."/>
            <person name="Bechner M."/>
            <person name="Brzezinski M.A."/>
            <person name="Chaal B.K."/>
            <person name="Chiovitti A."/>
            <person name="Davis A.K."/>
            <person name="Demarest M.S."/>
            <person name="Detter J.C."/>
            <person name="Glavina T."/>
            <person name="Goodstein D."/>
            <person name="Hadi M.Z."/>
            <person name="Hellsten U."/>
            <person name="Hildebrand M."/>
            <person name="Jenkins B.D."/>
            <person name="Jurka J."/>
            <person name="Kapitonov V.V."/>
            <person name="Kroger N."/>
            <person name="Lau W.W."/>
            <person name="Lane T.W."/>
            <person name="Larimer F.W."/>
            <person name="Lippmeier J.C."/>
            <person name="Lucas S."/>
            <person name="Medina M."/>
            <person name="Montsant A."/>
            <person name="Obornik M."/>
            <person name="Parker M.S."/>
            <person name="Palenik B."/>
            <person name="Pazour G.J."/>
            <person name="Richardson P.M."/>
            <person name="Rynearson T.A."/>
            <person name="Saito M.A."/>
            <person name="Schwartz D.C."/>
            <person name="Thamatrakoln K."/>
            <person name="Valentin K."/>
            <person name="Vardi A."/>
            <person name="Wilkerson F.P."/>
            <person name="Rokhsar D.S."/>
        </authorList>
    </citation>
    <scope>NUCLEOTIDE SEQUENCE [LARGE SCALE GENOMIC DNA]</scope>
    <source>
        <strain evidence="6 7">CCMP1335</strain>
    </source>
</reference>
<feature type="region of interest" description="Disordered" evidence="5">
    <location>
        <begin position="1"/>
        <end position="101"/>
    </location>
</feature>
<protein>
    <submittedName>
        <fullName evidence="6">Uncharacterized protein</fullName>
    </submittedName>
</protein>
<dbReference type="Proteomes" id="UP000001449">
    <property type="component" value="Unassembled WGS sequence"/>
</dbReference>
<keyword evidence="3" id="KW-0804">Transcription</keyword>
<feature type="region of interest" description="Disordered" evidence="5">
    <location>
        <begin position="156"/>
        <end position="175"/>
    </location>
</feature>
<feature type="region of interest" description="Disordered" evidence="5">
    <location>
        <begin position="122"/>
        <end position="141"/>
    </location>
</feature>
<dbReference type="Pfam" id="PF05132">
    <property type="entry name" value="RNA_pol_Rpc4"/>
    <property type="match status" value="1"/>
</dbReference>
<dbReference type="PANTHER" id="PTHR13408:SF0">
    <property type="entry name" value="DNA-DIRECTED RNA POLYMERASE III SUBUNIT RPC4"/>
    <property type="match status" value="1"/>
</dbReference>
<feature type="compositionally biased region" description="Low complexity" evidence="5">
    <location>
        <begin position="24"/>
        <end position="43"/>
    </location>
</feature>
<evidence type="ECO:0000256" key="4">
    <source>
        <dbReference type="ARBA" id="ARBA00023242"/>
    </source>
</evidence>
<reference evidence="6 7" key="2">
    <citation type="journal article" date="2008" name="Nature">
        <title>The Phaeodactylum genome reveals the evolutionary history of diatom genomes.</title>
        <authorList>
            <person name="Bowler C."/>
            <person name="Allen A.E."/>
            <person name="Badger J.H."/>
            <person name="Grimwood J."/>
            <person name="Jabbari K."/>
            <person name="Kuo A."/>
            <person name="Maheswari U."/>
            <person name="Martens C."/>
            <person name="Maumus F."/>
            <person name="Otillar R.P."/>
            <person name="Rayko E."/>
            <person name="Salamov A."/>
            <person name="Vandepoele K."/>
            <person name="Beszteri B."/>
            <person name="Gruber A."/>
            <person name="Heijde M."/>
            <person name="Katinka M."/>
            <person name="Mock T."/>
            <person name="Valentin K."/>
            <person name="Verret F."/>
            <person name="Berges J.A."/>
            <person name="Brownlee C."/>
            <person name="Cadoret J.P."/>
            <person name="Chiovitti A."/>
            <person name="Choi C.J."/>
            <person name="Coesel S."/>
            <person name="De Martino A."/>
            <person name="Detter J.C."/>
            <person name="Durkin C."/>
            <person name="Falciatore A."/>
            <person name="Fournet J."/>
            <person name="Haruta M."/>
            <person name="Huysman M.J."/>
            <person name="Jenkins B.D."/>
            <person name="Jiroutova K."/>
            <person name="Jorgensen R.E."/>
            <person name="Joubert Y."/>
            <person name="Kaplan A."/>
            <person name="Kroger N."/>
            <person name="Kroth P.G."/>
            <person name="La Roche J."/>
            <person name="Lindquist E."/>
            <person name="Lommer M."/>
            <person name="Martin-Jezequel V."/>
            <person name="Lopez P.J."/>
            <person name="Lucas S."/>
            <person name="Mangogna M."/>
            <person name="McGinnis K."/>
            <person name="Medlin L.K."/>
            <person name="Montsant A."/>
            <person name="Oudot-Le Secq M.P."/>
            <person name="Napoli C."/>
            <person name="Obornik M."/>
            <person name="Parker M.S."/>
            <person name="Petit J.L."/>
            <person name="Porcel B.M."/>
            <person name="Poulsen N."/>
            <person name="Robison M."/>
            <person name="Rychlewski L."/>
            <person name="Rynearson T.A."/>
            <person name="Schmutz J."/>
            <person name="Shapiro H."/>
            <person name="Siaut M."/>
            <person name="Stanley M."/>
            <person name="Sussman M.R."/>
            <person name="Taylor A.R."/>
            <person name="Vardi A."/>
            <person name="von Dassow P."/>
            <person name="Vyverman W."/>
            <person name="Willis A."/>
            <person name="Wyrwicz L.S."/>
            <person name="Rokhsar D.S."/>
            <person name="Weissenbach J."/>
            <person name="Armbrust E.V."/>
            <person name="Green B.R."/>
            <person name="Van de Peer Y."/>
            <person name="Grigoriev I.V."/>
        </authorList>
    </citation>
    <scope>NUCLEOTIDE SEQUENCE [LARGE SCALE GENOMIC DNA]</scope>
    <source>
        <strain evidence="6 7">CCMP1335</strain>
    </source>
</reference>
<dbReference type="HOGENOM" id="CLU_527371_0_0_1"/>
<dbReference type="PANTHER" id="PTHR13408">
    <property type="entry name" value="DNA-DIRECTED RNA POLYMERASE III"/>
    <property type="match status" value="1"/>
</dbReference>
<keyword evidence="2" id="KW-0240">DNA-directed RNA polymerase</keyword>
<dbReference type="InParanoid" id="B8LDR6"/>
<dbReference type="KEGG" id="tps:THAPSDRAFT_11342"/>
<evidence type="ECO:0000256" key="3">
    <source>
        <dbReference type="ARBA" id="ARBA00023163"/>
    </source>
</evidence>
<dbReference type="GeneID" id="7451874"/>
<dbReference type="GO" id="GO:0003677">
    <property type="term" value="F:DNA binding"/>
    <property type="evidence" value="ECO:0007669"/>
    <property type="project" value="InterPro"/>
</dbReference>
<feature type="compositionally biased region" description="Gly residues" evidence="5">
    <location>
        <begin position="76"/>
        <end position="97"/>
    </location>
</feature>
<evidence type="ECO:0000313" key="7">
    <source>
        <dbReference type="Proteomes" id="UP000001449"/>
    </source>
</evidence>
<dbReference type="GO" id="GO:0005666">
    <property type="term" value="C:RNA polymerase III complex"/>
    <property type="evidence" value="ECO:0000318"/>
    <property type="project" value="GO_Central"/>
</dbReference>
<evidence type="ECO:0000256" key="2">
    <source>
        <dbReference type="ARBA" id="ARBA00022478"/>
    </source>
</evidence>
<dbReference type="OMA" id="FLMKFPT"/>
<feature type="compositionally biased region" description="Basic and acidic residues" evidence="5">
    <location>
        <begin position="212"/>
        <end position="230"/>
    </location>
</feature>
<keyword evidence="7" id="KW-1185">Reference proteome</keyword>
<proteinExistence type="predicted"/>
<accession>B8LDR6</accession>
<feature type="compositionally biased region" description="Low complexity" evidence="5">
    <location>
        <begin position="157"/>
        <end position="175"/>
    </location>
</feature>
<comment type="subcellular location">
    <subcellularLocation>
        <location evidence="1">Nucleus</location>
    </subcellularLocation>
</comment>
<feature type="region of interest" description="Disordered" evidence="5">
    <location>
        <begin position="257"/>
        <end position="301"/>
    </location>
</feature>
<dbReference type="RefSeq" id="XP_002297161.1">
    <property type="nucleotide sequence ID" value="XM_002297125.1"/>
</dbReference>
<gene>
    <name evidence="6" type="ORF">THAPSDRAFT_11342</name>
</gene>
<dbReference type="EMBL" id="DS999421">
    <property type="protein sequence ID" value="EED86486.1"/>
    <property type="molecule type" value="Genomic_DNA"/>
</dbReference>
<dbReference type="GO" id="GO:0042797">
    <property type="term" value="P:tRNA transcription by RNA polymerase III"/>
    <property type="evidence" value="ECO:0000318"/>
    <property type="project" value="GO_Central"/>
</dbReference>
<keyword evidence="4" id="KW-0539">Nucleus</keyword>
<dbReference type="InterPro" id="IPR007811">
    <property type="entry name" value="RPC4"/>
</dbReference>
<evidence type="ECO:0000313" key="6">
    <source>
        <dbReference type="EMBL" id="EED86486.1"/>
    </source>
</evidence>
<name>B8LDR6_THAPS</name>